<evidence type="ECO:0000256" key="9">
    <source>
        <dbReference type="SAM" id="Phobius"/>
    </source>
</evidence>
<evidence type="ECO:0000259" key="10">
    <source>
        <dbReference type="Pfam" id="PF02518"/>
    </source>
</evidence>
<name>A0ABQ1VLB4_9RHOB</name>
<proteinExistence type="predicted"/>
<evidence type="ECO:0000256" key="2">
    <source>
        <dbReference type="ARBA" id="ARBA00012438"/>
    </source>
</evidence>
<keyword evidence="6 12" id="KW-0418">Kinase</keyword>
<dbReference type="RefSeq" id="WP_229665252.1">
    <property type="nucleotide sequence ID" value="NZ_BMIV01000010.1"/>
</dbReference>
<keyword evidence="9" id="KW-0812">Transmembrane</keyword>
<comment type="caution">
    <text evidence="12">The sequence shown here is derived from an EMBL/GenBank/DDBJ whole genome shotgun (WGS) entry which is preliminary data.</text>
</comment>
<dbReference type="InterPro" id="IPR050482">
    <property type="entry name" value="Sensor_HK_TwoCompSys"/>
</dbReference>
<dbReference type="Proteomes" id="UP000640509">
    <property type="component" value="Unassembled WGS sequence"/>
</dbReference>
<dbReference type="EC" id="2.7.13.3" evidence="2"/>
<feature type="domain" description="Signal transduction histidine kinase subgroup 3 dimerisation and phosphoacceptor" evidence="11">
    <location>
        <begin position="271"/>
        <end position="328"/>
    </location>
</feature>
<evidence type="ECO:0000259" key="11">
    <source>
        <dbReference type="Pfam" id="PF07730"/>
    </source>
</evidence>
<keyword evidence="7" id="KW-0067">ATP-binding</keyword>
<evidence type="ECO:0000256" key="6">
    <source>
        <dbReference type="ARBA" id="ARBA00022777"/>
    </source>
</evidence>
<evidence type="ECO:0000256" key="4">
    <source>
        <dbReference type="ARBA" id="ARBA00022679"/>
    </source>
</evidence>
<keyword evidence="9" id="KW-1133">Transmembrane helix</keyword>
<evidence type="ECO:0000256" key="8">
    <source>
        <dbReference type="ARBA" id="ARBA00023012"/>
    </source>
</evidence>
<keyword evidence="3" id="KW-0597">Phosphoprotein</keyword>
<comment type="catalytic activity">
    <reaction evidence="1">
        <text>ATP + protein L-histidine = ADP + protein N-phospho-L-histidine.</text>
        <dbReference type="EC" id="2.7.13.3"/>
    </reaction>
</comment>
<dbReference type="PANTHER" id="PTHR24421:SF10">
    <property type="entry name" value="NITRATE_NITRITE SENSOR PROTEIN NARQ"/>
    <property type="match status" value="1"/>
</dbReference>
<keyword evidence="13" id="KW-1185">Reference proteome</keyword>
<evidence type="ECO:0000256" key="3">
    <source>
        <dbReference type="ARBA" id="ARBA00022553"/>
    </source>
</evidence>
<protein>
    <recommendedName>
        <fullName evidence="2">histidine kinase</fullName>
        <ecNumber evidence="2">2.7.13.3</ecNumber>
    </recommendedName>
</protein>
<dbReference type="InterPro" id="IPR003594">
    <property type="entry name" value="HATPase_dom"/>
</dbReference>
<dbReference type="CDD" id="cd16917">
    <property type="entry name" value="HATPase_UhpB-NarQ-NarX-like"/>
    <property type="match status" value="1"/>
</dbReference>
<gene>
    <name evidence="12" type="ORF">GCM10011402_28150</name>
</gene>
<feature type="transmembrane region" description="Helical" evidence="9">
    <location>
        <begin position="201"/>
        <end position="222"/>
    </location>
</feature>
<dbReference type="Pfam" id="PF02518">
    <property type="entry name" value="HATPase_c"/>
    <property type="match status" value="1"/>
</dbReference>
<keyword evidence="8" id="KW-0902">Two-component regulatory system</keyword>
<evidence type="ECO:0000256" key="7">
    <source>
        <dbReference type="ARBA" id="ARBA00022840"/>
    </source>
</evidence>
<keyword evidence="9" id="KW-0472">Membrane</keyword>
<dbReference type="Gene3D" id="1.20.5.1930">
    <property type="match status" value="1"/>
</dbReference>
<dbReference type="InterPro" id="IPR011712">
    <property type="entry name" value="Sig_transdc_His_kin_sub3_dim/P"/>
</dbReference>
<keyword evidence="5" id="KW-0547">Nucleotide-binding</keyword>
<dbReference type="SUPFAM" id="SSF55874">
    <property type="entry name" value="ATPase domain of HSP90 chaperone/DNA topoisomerase II/histidine kinase"/>
    <property type="match status" value="1"/>
</dbReference>
<dbReference type="GO" id="GO:0016301">
    <property type="term" value="F:kinase activity"/>
    <property type="evidence" value="ECO:0007669"/>
    <property type="project" value="UniProtKB-KW"/>
</dbReference>
<sequence>MDLARCIHAFDLAHDAELHHVPDGRVPGLACQRIGKAQLPRLIVQQIQRVVVRNTATAAAFYMESFLHPLVEGYIGDEAPSPAIRRALQEVLPATSMGDRILSYKIWRPGGLVIEASDADLIGKTFPPSDELRQAWAGQVAATFEDDAEEEDEAEHALGLPLLEIYSPIRADWTGEIIAVAEVYVADPALKADLVAARNKALLWVGGAGLALGLLLYAIVYGGSRTIEAQRRDLDRQLANLHRLSSHNGALRRRVQEAAARAAITAEQGLRRIGADLHDGPAQYLAYASLRVDALGRAIGPAAPELDELRDALAQAMSEIRSISRGLVLPDIADMSARQIVELAVAAHQARHGQVVVLMVDLDGTVIMTPALQVCLFRFTQEGLNNAARHAPGAELGVVLSRSGSNLRLVVQDRGPGPTPDSVPGLGLSGLRDRVEALGGHFGLERKNGRTELWMEVET</sequence>
<organism evidence="12 13">
    <name type="scientific">Paracoccus acridae</name>
    <dbReference type="NCBI Taxonomy" id="1795310"/>
    <lineage>
        <taxon>Bacteria</taxon>
        <taxon>Pseudomonadati</taxon>
        <taxon>Pseudomonadota</taxon>
        <taxon>Alphaproteobacteria</taxon>
        <taxon>Rhodobacterales</taxon>
        <taxon>Paracoccaceae</taxon>
        <taxon>Paracoccus</taxon>
    </lineage>
</organism>
<evidence type="ECO:0000313" key="12">
    <source>
        <dbReference type="EMBL" id="GGF73903.1"/>
    </source>
</evidence>
<accession>A0ABQ1VLB4</accession>
<dbReference type="Pfam" id="PF07730">
    <property type="entry name" value="HisKA_3"/>
    <property type="match status" value="1"/>
</dbReference>
<dbReference type="PANTHER" id="PTHR24421">
    <property type="entry name" value="NITRATE/NITRITE SENSOR PROTEIN NARX-RELATED"/>
    <property type="match status" value="1"/>
</dbReference>
<evidence type="ECO:0000256" key="5">
    <source>
        <dbReference type="ARBA" id="ARBA00022741"/>
    </source>
</evidence>
<evidence type="ECO:0000256" key="1">
    <source>
        <dbReference type="ARBA" id="ARBA00000085"/>
    </source>
</evidence>
<reference evidence="13" key="1">
    <citation type="journal article" date="2019" name="Int. J. Syst. Evol. Microbiol.">
        <title>The Global Catalogue of Microorganisms (GCM) 10K type strain sequencing project: providing services to taxonomists for standard genome sequencing and annotation.</title>
        <authorList>
            <consortium name="The Broad Institute Genomics Platform"/>
            <consortium name="The Broad Institute Genome Sequencing Center for Infectious Disease"/>
            <person name="Wu L."/>
            <person name="Ma J."/>
        </authorList>
    </citation>
    <scope>NUCLEOTIDE SEQUENCE [LARGE SCALE GENOMIC DNA]</scope>
    <source>
        <strain evidence="13">CGMCC 1.15419</strain>
    </source>
</reference>
<keyword evidence="4" id="KW-0808">Transferase</keyword>
<dbReference type="EMBL" id="BMIV01000010">
    <property type="protein sequence ID" value="GGF73903.1"/>
    <property type="molecule type" value="Genomic_DNA"/>
</dbReference>
<dbReference type="InterPro" id="IPR036890">
    <property type="entry name" value="HATPase_C_sf"/>
</dbReference>
<feature type="domain" description="Histidine kinase/HSP90-like ATPase" evidence="10">
    <location>
        <begin position="376"/>
        <end position="456"/>
    </location>
</feature>
<evidence type="ECO:0000313" key="13">
    <source>
        <dbReference type="Proteomes" id="UP000640509"/>
    </source>
</evidence>
<dbReference type="Gene3D" id="3.30.565.10">
    <property type="entry name" value="Histidine kinase-like ATPase, C-terminal domain"/>
    <property type="match status" value="1"/>
</dbReference>